<comment type="subcellular location">
    <subcellularLocation>
        <location evidence="1">Membrane</location>
        <topology evidence="1">Multi-pass membrane protein</topology>
    </subcellularLocation>
</comment>
<feature type="transmembrane region" description="Helical" evidence="9">
    <location>
        <begin position="263"/>
        <end position="286"/>
    </location>
</feature>
<keyword evidence="11" id="KW-1185">Reference proteome</keyword>
<evidence type="ECO:0000256" key="6">
    <source>
        <dbReference type="ARBA" id="ARBA00022989"/>
    </source>
</evidence>
<evidence type="ECO:0000256" key="7">
    <source>
        <dbReference type="ARBA" id="ARBA00023136"/>
    </source>
</evidence>
<dbReference type="STRING" id="642492.Clole_3109"/>
<dbReference type="Gene3D" id="1.10.3860.10">
    <property type="entry name" value="Sodium:dicarboxylate symporter"/>
    <property type="match status" value="1"/>
</dbReference>
<accession>F2JP65</accession>
<evidence type="ECO:0000313" key="10">
    <source>
        <dbReference type="EMBL" id="ADZ84804.1"/>
    </source>
</evidence>
<reference evidence="10 11" key="1">
    <citation type="journal article" date="2011" name="J. Bacteriol.">
        <title>Complete genome sequence of the cellulose-degrading bacterium Cellulosilyticum lentocellum.</title>
        <authorList>
            <consortium name="US DOE Joint Genome Institute"/>
            <person name="Miller D.A."/>
            <person name="Suen G."/>
            <person name="Bruce D."/>
            <person name="Copeland A."/>
            <person name="Cheng J.F."/>
            <person name="Detter C."/>
            <person name="Goodwin L.A."/>
            <person name="Han C.S."/>
            <person name="Hauser L.J."/>
            <person name="Land M.L."/>
            <person name="Lapidus A."/>
            <person name="Lucas S."/>
            <person name="Meincke L."/>
            <person name="Pitluck S."/>
            <person name="Tapia R."/>
            <person name="Teshima H."/>
            <person name="Woyke T."/>
            <person name="Fox B.G."/>
            <person name="Angert E.R."/>
            <person name="Currie C.R."/>
        </authorList>
    </citation>
    <scope>NUCLEOTIDE SEQUENCE [LARGE SCALE GENOMIC DNA]</scope>
    <source>
        <strain evidence="11">ATCC 49066 / DSM 5427 / NCIMB 11756 / RHM5</strain>
    </source>
</reference>
<dbReference type="PANTHER" id="PTHR42865:SF5">
    <property type="entry name" value="L-CYSTINE TRANSPORTER TCYP"/>
    <property type="match status" value="1"/>
</dbReference>
<feature type="transmembrane region" description="Helical" evidence="9">
    <location>
        <begin position="82"/>
        <end position="107"/>
    </location>
</feature>
<dbReference type="PRINTS" id="PR00173">
    <property type="entry name" value="EDTRNSPORT"/>
</dbReference>
<dbReference type="KEGG" id="cle:Clole_3109"/>
<dbReference type="EMBL" id="CP002582">
    <property type="protein sequence ID" value="ADZ84804.1"/>
    <property type="molecule type" value="Genomic_DNA"/>
</dbReference>
<name>F2JP65_CELLD</name>
<dbReference type="Proteomes" id="UP000008467">
    <property type="component" value="Chromosome"/>
</dbReference>
<evidence type="ECO:0000256" key="5">
    <source>
        <dbReference type="ARBA" id="ARBA00022692"/>
    </source>
</evidence>
<evidence type="ECO:0000256" key="4">
    <source>
        <dbReference type="ARBA" id="ARBA00022448"/>
    </source>
</evidence>
<feature type="transmembrane region" description="Helical" evidence="9">
    <location>
        <begin position="224"/>
        <end position="251"/>
    </location>
</feature>
<feature type="transmembrane region" description="Helical" evidence="9">
    <location>
        <begin position="370"/>
        <end position="390"/>
    </location>
</feature>
<keyword evidence="5 9" id="KW-0812">Transmembrane</keyword>
<feature type="transmembrane region" description="Helical" evidence="9">
    <location>
        <begin position="396"/>
        <end position="420"/>
    </location>
</feature>
<dbReference type="Pfam" id="PF00375">
    <property type="entry name" value="SDF"/>
    <property type="match status" value="1"/>
</dbReference>
<evidence type="ECO:0000256" key="3">
    <source>
        <dbReference type="ARBA" id="ARBA00022031"/>
    </source>
</evidence>
<dbReference type="HOGENOM" id="CLU_019375_0_1_9"/>
<organism evidence="10 11">
    <name type="scientific">Cellulosilyticum lentocellum (strain ATCC 49066 / DSM 5427 / NCIMB 11756 / RHM5)</name>
    <name type="common">Clostridium lentocellum</name>
    <dbReference type="NCBI Taxonomy" id="642492"/>
    <lineage>
        <taxon>Bacteria</taxon>
        <taxon>Bacillati</taxon>
        <taxon>Bacillota</taxon>
        <taxon>Clostridia</taxon>
        <taxon>Lachnospirales</taxon>
        <taxon>Cellulosilyticaceae</taxon>
        <taxon>Cellulosilyticum</taxon>
    </lineage>
</organism>
<dbReference type="AlphaFoldDB" id="F2JP65"/>
<feature type="transmembrane region" description="Helical" evidence="9">
    <location>
        <begin position="42"/>
        <end position="62"/>
    </location>
</feature>
<evidence type="ECO:0000256" key="2">
    <source>
        <dbReference type="ARBA" id="ARBA00006148"/>
    </source>
</evidence>
<dbReference type="GO" id="GO:0015184">
    <property type="term" value="F:L-cystine transmembrane transporter activity"/>
    <property type="evidence" value="ECO:0007669"/>
    <property type="project" value="TreeGrafter"/>
</dbReference>
<dbReference type="InterPro" id="IPR036458">
    <property type="entry name" value="Na:dicarbo_symporter_sf"/>
</dbReference>
<keyword evidence="7 9" id="KW-0472">Membrane</keyword>
<comment type="similarity">
    <text evidence="2">Belongs to the dicarboxylate/amino acid:cation symporter (DAACS) (TC 2.A.23) family.</text>
</comment>
<gene>
    <name evidence="10" type="ordered locus">Clole_3109</name>
</gene>
<protein>
    <recommendedName>
        <fullName evidence="3">L-cystine uptake protein TcyP</fullName>
    </recommendedName>
    <alternativeName>
        <fullName evidence="8">Transporter of cystine TcyP</fullName>
    </alternativeName>
</protein>
<evidence type="ECO:0000313" key="11">
    <source>
        <dbReference type="Proteomes" id="UP000008467"/>
    </source>
</evidence>
<dbReference type="PANTHER" id="PTHR42865">
    <property type="entry name" value="PROTON/GLUTAMATE-ASPARTATE SYMPORTER"/>
    <property type="match status" value="1"/>
</dbReference>
<evidence type="ECO:0000256" key="9">
    <source>
        <dbReference type="SAM" id="Phobius"/>
    </source>
</evidence>
<dbReference type="GO" id="GO:0015293">
    <property type="term" value="F:symporter activity"/>
    <property type="evidence" value="ECO:0007669"/>
    <property type="project" value="InterPro"/>
</dbReference>
<dbReference type="eggNOG" id="COG1823">
    <property type="taxonomic scope" value="Bacteria"/>
</dbReference>
<feature type="transmembrane region" description="Helical" evidence="9">
    <location>
        <begin position="128"/>
        <end position="147"/>
    </location>
</feature>
<evidence type="ECO:0000256" key="8">
    <source>
        <dbReference type="ARBA" id="ARBA00031293"/>
    </source>
</evidence>
<dbReference type="SUPFAM" id="SSF118215">
    <property type="entry name" value="Proton glutamate symport protein"/>
    <property type="match status" value="1"/>
</dbReference>
<dbReference type="GO" id="GO:0005886">
    <property type="term" value="C:plasma membrane"/>
    <property type="evidence" value="ECO:0007669"/>
    <property type="project" value="TreeGrafter"/>
</dbReference>
<feature type="transmembrane region" description="Helical" evidence="9">
    <location>
        <begin position="6"/>
        <end position="30"/>
    </location>
</feature>
<proteinExistence type="inferred from homology"/>
<feature type="transmembrane region" description="Helical" evidence="9">
    <location>
        <begin position="183"/>
        <end position="203"/>
    </location>
</feature>
<dbReference type="InterPro" id="IPR001991">
    <property type="entry name" value="Na-dicarboxylate_symporter"/>
</dbReference>
<keyword evidence="6 9" id="KW-1133">Transmembrane helix</keyword>
<keyword evidence="4" id="KW-0813">Transport</keyword>
<evidence type="ECO:0000256" key="1">
    <source>
        <dbReference type="ARBA" id="ARBA00004141"/>
    </source>
</evidence>
<sequence>MEQSTFLTQFLLLSNPLTVAFIGVLIILFFGIRQMEKRKIKFSIRMIISTIIGLVLGLIIQWVAGFPEIPKDIVWLSEVSSWYGLVGNGFMDLLKMLVVPLVFLSIVRVIMNMQGEGIGKLTAKTIGMLLGTTVIAAIIGVIVGQIFGLGSGDIVVIQDAEIREMSSIVETFRGLLPANPVKAMAEANIVAVVIFAAFIGIAIRRMSKKHGEVIEPFVKWIEAFYKIILSVAMTIIKFMPYAVIALLANTITARGVAALSSVLHFIVAIYLSLAIMFVIHLGIALVNGLNPIQYTKNVLEPLVLAFTSRSSLGTLPVTIEALHKNVGVDEGVASFVGSLGSNMGMNGCAGIYPALMTVMLANMTGTPMDFSFYVMLVIIITISSLGIAGLPGSATIAVSVVISGMGMGAYFPLVGGVIAVDPIIDMGRTMVNVSGTLISATTVAKTEGKLNKEIFGKNE</sequence>